<keyword evidence="3" id="KW-1185">Reference proteome</keyword>
<accession>A0ABS8LZB1</accession>
<organism evidence="2 3">
    <name type="scientific">Flavobacterium lipolyticum</name>
    <dbReference type="NCBI Taxonomy" id="2893754"/>
    <lineage>
        <taxon>Bacteria</taxon>
        <taxon>Pseudomonadati</taxon>
        <taxon>Bacteroidota</taxon>
        <taxon>Flavobacteriia</taxon>
        <taxon>Flavobacteriales</taxon>
        <taxon>Flavobacteriaceae</taxon>
        <taxon>Flavobacterium</taxon>
    </lineage>
</organism>
<protein>
    <submittedName>
        <fullName evidence="2">Transposase</fullName>
    </submittedName>
</protein>
<evidence type="ECO:0000256" key="1">
    <source>
        <dbReference type="SAM" id="MobiDB-lite"/>
    </source>
</evidence>
<feature type="region of interest" description="Disordered" evidence="1">
    <location>
        <begin position="29"/>
        <end position="49"/>
    </location>
</feature>
<gene>
    <name evidence="2" type="ORF">LNQ34_09075</name>
</gene>
<proteinExistence type="predicted"/>
<reference evidence="2" key="1">
    <citation type="submission" date="2021-11" db="EMBL/GenBank/DDBJ databases">
        <title>Description of novel Flavobacterium species.</title>
        <authorList>
            <person name="Saticioglu I.B."/>
            <person name="Ay H."/>
            <person name="Altun S."/>
            <person name="Duman M."/>
        </authorList>
    </citation>
    <scope>NUCLEOTIDE SEQUENCE</scope>
    <source>
        <strain evidence="2">F-126</strain>
    </source>
</reference>
<name>A0ABS8LZB1_9FLAO</name>
<dbReference type="RefSeq" id="WP_229999350.1">
    <property type="nucleotide sequence ID" value="NZ_JAJJMN010000001.1"/>
</dbReference>
<dbReference type="EMBL" id="JAJJMN010000001">
    <property type="protein sequence ID" value="MCC9017922.1"/>
    <property type="molecule type" value="Genomic_DNA"/>
</dbReference>
<comment type="caution">
    <text evidence="2">The sequence shown here is derived from an EMBL/GenBank/DDBJ whole genome shotgun (WGS) entry which is preliminary data.</text>
</comment>
<evidence type="ECO:0000313" key="3">
    <source>
        <dbReference type="Proteomes" id="UP001430700"/>
    </source>
</evidence>
<sequence length="103" mass="12085">MERKIKYNYEFKLRCVNEVLNRHRSVNSVANENNFSGQSPSTDKSVGTDTTLNKFRLQVDRKGNYYFRDADNNIPYNKNEAVKSDNMDGKYSRHILTEVRDTN</sequence>
<evidence type="ECO:0000313" key="2">
    <source>
        <dbReference type="EMBL" id="MCC9017922.1"/>
    </source>
</evidence>
<dbReference type="Proteomes" id="UP001430700">
    <property type="component" value="Unassembled WGS sequence"/>
</dbReference>